<dbReference type="Gene3D" id="1.25.40.10">
    <property type="entry name" value="Tetratricopeptide repeat domain"/>
    <property type="match status" value="2"/>
</dbReference>
<dbReference type="SUPFAM" id="SSF48452">
    <property type="entry name" value="TPR-like"/>
    <property type="match status" value="2"/>
</dbReference>
<dbReference type="PANTHER" id="PTHR12558:SF13">
    <property type="entry name" value="CELL DIVISION CYCLE PROTEIN 27 HOMOLOG"/>
    <property type="match status" value="1"/>
</dbReference>
<keyword evidence="1" id="KW-0802">TPR repeat</keyword>
<evidence type="ECO:0000256" key="2">
    <source>
        <dbReference type="SAM" id="SignalP"/>
    </source>
</evidence>
<sequence length="338" mass="37440">MWKVYSLTLCILLISGCASNETKKTDFDKSLYSGKPVEALTNDEPPANEEEAISRGDAALTSNNTDLALYEYIRSLSFDDGVHKDKTLYTIGRIHESRNDFELADRSYRASLAENPNNIGSLEELGKLNTKQGRKDVGLSYYLRALNADQLRLGAQGNITVNNISRENISSLRYDEKSPVNAYIGLGVLYDINNNHEIAHAFLHKALEIKPYNERALVSLGYSYYMVGAYGKATYFTNAALNLNNSNEKAINNLGLIAIAQGEPRKALGIFGQHMSTSEALNSVGYFLILRGEPGEAIPYLQEAIDQSPSYYAKANENLERALAMVRADRDTSKAVLQ</sequence>
<dbReference type="GeneID" id="70911521"/>
<protein>
    <recommendedName>
        <fullName evidence="5">Tetratricopeptide repeat protein</fullName>
    </recommendedName>
</protein>
<dbReference type="KEGG" id="vna:PN96_01870"/>
<evidence type="ECO:0000313" key="3">
    <source>
        <dbReference type="EMBL" id="ANQ13355.1"/>
    </source>
</evidence>
<gene>
    <name evidence="3" type="ORF">BA890_11410</name>
</gene>
<feature type="signal peptide" evidence="2">
    <location>
        <begin position="1"/>
        <end position="20"/>
    </location>
</feature>
<evidence type="ECO:0008006" key="5">
    <source>
        <dbReference type="Google" id="ProtNLM"/>
    </source>
</evidence>
<dbReference type="AlphaFoldDB" id="A0AAN1CX83"/>
<dbReference type="PROSITE" id="PS51257">
    <property type="entry name" value="PROKAR_LIPOPROTEIN"/>
    <property type="match status" value="1"/>
</dbReference>
<dbReference type="SMART" id="SM00028">
    <property type="entry name" value="TPR"/>
    <property type="match status" value="4"/>
</dbReference>
<dbReference type="InterPro" id="IPR019734">
    <property type="entry name" value="TPR_rpt"/>
</dbReference>
<dbReference type="InterPro" id="IPR011990">
    <property type="entry name" value="TPR-like_helical_dom_sf"/>
</dbReference>
<dbReference type="Pfam" id="PF13432">
    <property type="entry name" value="TPR_16"/>
    <property type="match status" value="1"/>
</dbReference>
<keyword evidence="2" id="KW-0732">Signal</keyword>
<feature type="repeat" description="TPR" evidence="1">
    <location>
        <begin position="180"/>
        <end position="213"/>
    </location>
</feature>
<evidence type="ECO:0000313" key="4">
    <source>
        <dbReference type="Proteomes" id="UP000092741"/>
    </source>
</evidence>
<keyword evidence="4" id="KW-1185">Reference proteome</keyword>
<dbReference type="PANTHER" id="PTHR12558">
    <property type="entry name" value="CELL DIVISION CYCLE 16,23,27"/>
    <property type="match status" value="1"/>
</dbReference>
<name>A0AAN1CX83_VIBNA</name>
<feature type="chain" id="PRO_5042984715" description="Tetratricopeptide repeat protein" evidence="2">
    <location>
        <begin position="21"/>
        <end position="338"/>
    </location>
</feature>
<organism evidence="3 4">
    <name type="scientific">Vibrio natriegens NBRC 15636 = ATCC 14048 = DSM 759</name>
    <dbReference type="NCBI Taxonomy" id="1219067"/>
    <lineage>
        <taxon>Bacteria</taxon>
        <taxon>Pseudomonadati</taxon>
        <taxon>Pseudomonadota</taxon>
        <taxon>Gammaproteobacteria</taxon>
        <taxon>Vibrionales</taxon>
        <taxon>Vibrionaceae</taxon>
        <taxon>Vibrio</taxon>
    </lineage>
</organism>
<dbReference type="Pfam" id="PF13181">
    <property type="entry name" value="TPR_8"/>
    <property type="match status" value="1"/>
</dbReference>
<dbReference type="EMBL" id="CP016345">
    <property type="protein sequence ID" value="ANQ13355.1"/>
    <property type="molecule type" value="Genomic_DNA"/>
</dbReference>
<feature type="repeat" description="TPR" evidence="1">
    <location>
        <begin position="85"/>
        <end position="118"/>
    </location>
</feature>
<evidence type="ECO:0000256" key="1">
    <source>
        <dbReference type="PROSITE-ProRule" id="PRU00339"/>
    </source>
</evidence>
<dbReference type="Proteomes" id="UP000092741">
    <property type="component" value="Chromosome 1"/>
</dbReference>
<feature type="repeat" description="TPR" evidence="1">
    <location>
        <begin position="278"/>
        <end position="311"/>
    </location>
</feature>
<dbReference type="RefSeq" id="WP_020334447.1">
    <property type="nucleotide sequence ID" value="NZ_ATFJ01000022.1"/>
</dbReference>
<reference evidence="3 4" key="1">
    <citation type="submission" date="2016-07" db="EMBL/GenBank/DDBJ databases">
        <title>Developing Vibrio natriegens as a novel, fast-growing host for biotechnology.</title>
        <authorList>
            <person name="Weinstock M.T."/>
            <person name="Hesek E.D."/>
            <person name="Wilson C.M."/>
            <person name="Gibson D.G."/>
        </authorList>
    </citation>
    <scope>NUCLEOTIDE SEQUENCE [LARGE SCALE GENOMIC DNA]</scope>
    <source>
        <strain evidence="3 4">ATCC 14048</strain>
    </source>
</reference>
<proteinExistence type="predicted"/>
<accession>A0AAN1CX83</accession>
<dbReference type="PROSITE" id="PS50005">
    <property type="entry name" value="TPR"/>
    <property type="match status" value="3"/>
</dbReference>